<evidence type="ECO:0000313" key="4">
    <source>
        <dbReference type="Proteomes" id="UP001367508"/>
    </source>
</evidence>
<comment type="caution">
    <text evidence="3">The sequence shown here is derived from an EMBL/GenBank/DDBJ whole genome shotgun (WGS) entry which is preliminary data.</text>
</comment>
<keyword evidence="1" id="KW-0175">Coiled coil</keyword>
<evidence type="ECO:0000256" key="2">
    <source>
        <dbReference type="SAM" id="MobiDB-lite"/>
    </source>
</evidence>
<name>A0AAN9QLN3_CANGL</name>
<feature type="region of interest" description="Disordered" evidence="2">
    <location>
        <begin position="1"/>
        <end position="74"/>
    </location>
</feature>
<evidence type="ECO:0000256" key="1">
    <source>
        <dbReference type="SAM" id="Coils"/>
    </source>
</evidence>
<dbReference type="Proteomes" id="UP001367508">
    <property type="component" value="Unassembled WGS sequence"/>
</dbReference>
<reference evidence="3 4" key="1">
    <citation type="submission" date="2024-01" db="EMBL/GenBank/DDBJ databases">
        <title>The genomes of 5 underutilized Papilionoideae crops provide insights into root nodulation and disease resistanc.</title>
        <authorList>
            <person name="Jiang F."/>
        </authorList>
    </citation>
    <scope>NUCLEOTIDE SEQUENCE [LARGE SCALE GENOMIC DNA]</scope>
    <source>
        <strain evidence="3">LVBAO_FW01</strain>
        <tissue evidence="3">Leaves</tissue>
    </source>
</reference>
<feature type="coiled-coil region" evidence="1">
    <location>
        <begin position="165"/>
        <end position="203"/>
    </location>
</feature>
<dbReference type="AlphaFoldDB" id="A0AAN9QLN3"/>
<feature type="compositionally biased region" description="Polar residues" evidence="2">
    <location>
        <begin position="21"/>
        <end position="30"/>
    </location>
</feature>
<feature type="compositionally biased region" description="Basic and acidic residues" evidence="2">
    <location>
        <begin position="8"/>
        <end position="20"/>
    </location>
</feature>
<sequence>MYAGTMPRETRKRPSTDRRSPSNSERSSGRNYGGRSQWDGESSCSQYPTVPQFSLEDQQWSRGRGETSDKQLTPKTEVYTTPSQYYRRYERMREASSKGHVMKYGQTQLPVLSHDDPSTFKPMEGIYKKDQASSIERLAVLFFQNYDPSVRKRDTEQIYIEEEDHQGLTQNLQEEIAELTDLITEERAELFRLQRTLSQQESRLAIQVVPHDEFRRKMALMSSFQNNFMTGLLKQGGTRWSTLPSCRSFSTKAKENQRKPNRI</sequence>
<feature type="compositionally biased region" description="Polar residues" evidence="2">
    <location>
        <begin position="39"/>
        <end position="61"/>
    </location>
</feature>
<gene>
    <name evidence="3" type="ORF">VNO77_19678</name>
</gene>
<organism evidence="3 4">
    <name type="scientific">Canavalia gladiata</name>
    <name type="common">Sword bean</name>
    <name type="synonym">Dolichos gladiatus</name>
    <dbReference type="NCBI Taxonomy" id="3824"/>
    <lineage>
        <taxon>Eukaryota</taxon>
        <taxon>Viridiplantae</taxon>
        <taxon>Streptophyta</taxon>
        <taxon>Embryophyta</taxon>
        <taxon>Tracheophyta</taxon>
        <taxon>Spermatophyta</taxon>
        <taxon>Magnoliopsida</taxon>
        <taxon>eudicotyledons</taxon>
        <taxon>Gunneridae</taxon>
        <taxon>Pentapetalae</taxon>
        <taxon>rosids</taxon>
        <taxon>fabids</taxon>
        <taxon>Fabales</taxon>
        <taxon>Fabaceae</taxon>
        <taxon>Papilionoideae</taxon>
        <taxon>50 kb inversion clade</taxon>
        <taxon>NPAAA clade</taxon>
        <taxon>indigoferoid/millettioid clade</taxon>
        <taxon>Phaseoleae</taxon>
        <taxon>Canavalia</taxon>
    </lineage>
</organism>
<feature type="compositionally biased region" description="Basic and acidic residues" evidence="2">
    <location>
        <begin position="252"/>
        <end position="263"/>
    </location>
</feature>
<protein>
    <submittedName>
        <fullName evidence="3">Uncharacterized protein</fullName>
    </submittedName>
</protein>
<proteinExistence type="predicted"/>
<feature type="region of interest" description="Disordered" evidence="2">
    <location>
        <begin position="244"/>
        <end position="263"/>
    </location>
</feature>
<keyword evidence="4" id="KW-1185">Reference proteome</keyword>
<dbReference type="EMBL" id="JAYMYQ010000004">
    <property type="protein sequence ID" value="KAK7339036.1"/>
    <property type="molecule type" value="Genomic_DNA"/>
</dbReference>
<accession>A0AAN9QLN3</accession>
<evidence type="ECO:0000313" key="3">
    <source>
        <dbReference type="EMBL" id="KAK7339036.1"/>
    </source>
</evidence>